<dbReference type="PANTHER" id="PTHR43143">
    <property type="entry name" value="METALLOPHOSPHOESTERASE, CALCINEURIN SUPERFAMILY"/>
    <property type="match status" value="1"/>
</dbReference>
<dbReference type="InterPro" id="IPR029052">
    <property type="entry name" value="Metallo-depent_PP-like"/>
</dbReference>
<dbReference type="RefSeq" id="WP_261852243.1">
    <property type="nucleotide sequence ID" value="NZ_BQXY01000003.1"/>
</dbReference>
<protein>
    <recommendedName>
        <fullName evidence="1">Calcineurin-like phosphoesterase domain-containing protein</fullName>
    </recommendedName>
</protein>
<dbReference type="Gene3D" id="3.60.21.10">
    <property type="match status" value="1"/>
</dbReference>
<accession>A0A9W5Y2B1</accession>
<sequence>MKEVRFAVFTDLHYDHIHDGQRRLKNFLADVRGKDIDFIVNLGDFCKATKENYILLDIINRTGKPYYSLIGNHDSDSCAREEVLRFFGMKDSYYSFKYGDIKFIALDTCFMQYDREYVPYCKNNYDSSTGIYPVLPEEELNWLKKELEEECPYFVILSHHSFENEFMKRGVHNRNEVQQLINDINKTEKRVLICLNGHDHADSIRKIGDTYYFGVNAMSYIWFGPQYEHFTYSEDIHQKYPFIKDLVLYEEGLYTIVTISQDGNIKIDGMEGHYQNVSPKELGIEGEWNGRAIAVRISSLNTGK</sequence>
<feature type="domain" description="Calcineurin-like phosphoesterase" evidence="1">
    <location>
        <begin position="5"/>
        <end position="201"/>
    </location>
</feature>
<organism evidence="2 3">
    <name type="scientific">Clostridium folliculivorans</name>
    <dbReference type="NCBI Taxonomy" id="2886038"/>
    <lineage>
        <taxon>Bacteria</taxon>
        <taxon>Bacillati</taxon>
        <taxon>Bacillota</taxon>
        <taxon>Clostridia</taxon>
        <taxon>Eubacteriales</taxon>
        <taxon>Clostridiaceae</taxon>
        <taxon>Clostridium</taxon>
    </lineage>
</organism>
<dbReference type="GO" id="GO:0016787">
    <property type="term" value="F:hydrolase activity"/>
    <property type="evidence" value="ECO:0007669"/>
    <property type="project" value="InterPro"/>
</dbReference>
<gene>
    <name evidence="2" type="ORF">CFOLD11_20940</name>
</gene>
<dbReference type="EMBL" id="BQXY01000003">
    <property type="protein sequence ID" value="GKU25268.1"/>
    <property type="molecule type" value="Genomic_DNA"/>
</dbReference>
<dbReference type="SUPFAM" id="SSF56300">
    <property type="entry name" value="Metallo-dependent phosphatases"/>
    <property type="match status" value="1"/>
</dbReference>
<dbReference type="Proteomes" id="UP001057868">
    <property type="component" value="Unassembled WGS sequence"/>
</dbReference>
<dbReference type="InterPro" id="IPR004843">
    <property type="entry name" value="Calcineurin-like_PHP"/>
</dbReference>
<reference evidence="2" key="1">
    <citation type="journal article" date="2023" name="Int. J. Syst. Evol. Microbiol.">
        <title>&lt;i&gt;Clostridium folliculivorans&lt;/i&gt; sp. nov., isolated from soil samples of an organic paddy in Japan.</title>
        <authorList>
            <person name="Tazawa J."/>
            <person name="Kobayashi H."/>
            <person name="Tanizawa Y."/>
            <person name="Uchino A."/>
            <person name="Tanaka F."/>
            <person name="Urashima Y."/>
            <person name="Miura S."/>
            <person name="Sakamoto M."/>
            <person name="Ohkuma M."/>
            <person name="Tohno M."/>
        </authorList>
    </citation>
    <scope>NUCLEOTIDE SEQUENCE</scope>
    <source>
        <strain evidence="2">D1-1</strain>
    </source>
</reference>
<keyword evidence="3" id="KW-1185">Reference proteome</keyword>
<dbReference type="Pfam" id="PF00149">
    <property type="entry name" value="Metallophos"/>
    <property type="match status" value="1"/>
</dbReference>
<dbReference type="InterPro" id="IPR051918">
    <property type="entry name" value="STPP_CPPED1"/>
</dbReference>
<evidence type="ECO:0000313" key="2">
    <source>
        <dbReference type="EMBL" id="GKU25268.1"/>
    </source>
</evidence>
<evidence type="ECO:0000313" key="3">
    <source>
        <dbReference type="Proteomes" id="UP001057868"/>
    </source>
</evidence>
<evidence type="ECO:0000259" key="1">
    <source>
        <dbReference type="Pfam" id="PF00149"/>
    </source>
</evidence>
<proteinExistence type="predicted"/>
<dbReference type="AlphaFoldDB" id="A0A9W5Y2B1"/>
<name>A0A9W5Y2B1_9CLOT</name>
<dbReference type="PANTHER" id="PTHR43143:SF1">
    <property type="entry name" value="SERINE_THREONINE-PROTEIN PHOSPHATASE CPPED1"/>
    <property type="match status" value="1"/>
</dbReference>
<comment type="caution">
    <text evidence="2">The sequence shown here is derived from an EMBL/GenBank/DDBJ whole genome shotgun (WGS) entry which is preliminary data.</text>
</comment>